<accession>A0A967EZU4</accession>
<reference evidence="1" key="1">
    <citation type="submission" date="2020-03" db="EMBL/GenBank/DDBJ databases">
        <title>Genome of Pelagibius litoralis DSM 21314T.</title>
        <authorList>
            <person name="Wang G."/>
        </authorList>
    </citation>
    <scope>NUCLEOTIDE SEQUENCE</scope>
    <source>
        <strain evidence="1">DSM 21314</strain>
    </source>
</reference>
<name>A0A967EZU4_9PROT</name>
<keyword evidence="2" id="KW-1185">Reference proteome</keyword>
<comment type="caution">
    <text evidence="1">The sequence shown here is derived from an EMBL/GenBank/DDBJ whole genome shotgun (WGS) entry which is preliminary data.</text>
</comment>
<sequence length="113" mass="13546">MQLEAYIRRFIDYHMTRELMQSGRSADCHPTYTIDGRRRRVSGLPRTPVAGGQPLIAYADFTDYHLIVCRRDNWREVFSAFFQREENVWESFQRLHLIRLDTMHARPITQDDE</sequence>
<evidence type="ECO:0000313" key="2">
    <source>
        <dbReference type="Proteomes" id="UP000761264"/>
    </source>
</evidence>
<dbReference type="EMBL" id="JAAQPH010000014">
    <property type="protein sequence ID" value="NIA70462.1"/>
    <property type="molecule type" value="Genomic_DNA"/>
</dbReference>
<evidence type="ECO:0000313" key="1">
    <source>
        <dbReference type="EMBL" id="NIA70462.1"/>
    </source>
</evidence>
<protein>
    <submittedName>
        <fullName evidence="1">Uncharacterized protein</fullName>
    </submittedName>
</protein>
<gene>
    <name evidence="1" type="ORF">HBA54_17840</name>
</gene>
<dbReference type="RefSeq" id="WP_167227096.1">
    <property type="nucleotide sequence ID" value="NZ_JAAQPH010000014.1"/>
</dbReference>
<proteinExistence type="predicted"/>
<organism evidence="1 2">
    <name type="scientific">Pelagibius litoralis</name>
    <dbReference type="NCBI Taxonomy" id="374515"/>
    <lineage>
        <taxon>Bacteria</taxon>
        <taxon>Pseudomonadati</taxon>
        <taxon>Pseudomonadota</taxon>
        <taxon>Alphaproteobacteria</taxon>
        <taxon>Rhodospirillales</taxon>
        <taxon>Rhodovibrionaceae</taxon>
        <taxon>Pelagibius</taxon>
    </lineage>
</organism>
<dbReference type="Proteomes" id="UP000761264">
    <property type="component" value="Unassembled WGS sequence"/>
</dbReference>
<dbReference type="AlphaFoldDB" id="A0A967EZU4"/>